<sequence length="118" mass="13660">MTVLKQHDKTAHIDLEKFSGRQMEYASWKDKLLTHMVKFDLGVKNELFENGLPDPKVGMRDFLNSPPPRLSDEDVKAAPEEERKTMRREIMVWRKADAAMRHVLNTTLPNSFLPSLPV</sequence>
<dbReference type="Proteomes" id="UP000697107">
    <property type="component" value="Unassembled WGS sequence"/>
</dbReference>
<dbReference type="AlphaFoldDB" id="A0A329SNJ3"/>
<protein>
    <submittedName>
        <fullName evidence="7">Uncharacterized protein</fullName>
    </submittedName>
</protein>
<feature type="compositionally biased region" description="Basic and acidic residues" evidence="1">
    <location>
        <begin position="70"/>
        <end position="83"/>
    </location>
</feature>
<evidence type="ECO:0000313" key="2">
    <source>
        <dbReference type="EMBL" id="KAG2853571.1"/>
    </source>
</evidence>
<feature type="region of interest" description="Disordered" evidence="1">
    <location>
        <begin position="58"/>
        <end position="83"/>
    </location>
</feature>
<dbReference type="EMBL" id="MJFZ01000119">
    <property type="protein sequence ID" value="RAW37162.1"/>
    <property type="molecule type" value="Genomic_DNA"/>
</dbReference>
<evidence type="ECO:0000256" key="1">
    <source>
        <dbReference type="SAM" id="MobiDB-lite"/>
    </source>
</evidence>
<dbReference type="EMBL" id="RCMV01000434">
    <property type="protein sequence ID" value="KAG3217257.1"/>
    <property type="molecule type" value="Genomic_DNA"/>
</dbReference>
<dbReference type="Proteomes" id="UP000251314">
    <property type="component" value="Unassembled WGS sequence"/>
</dbReference>
<evidence type="ECO:0000313" key="3">
    <source>
        <dbReference type="EMBL" id="KAG2910292.1"/>
    </source>
</evidence>
<dbReference type="Proteomes" id="UP000760860">
    <property type="component" value="Unassembled WGS sequence"/>
</dbReference>
<proteinExistence type="predicted"/>
<dbReference type="VEuPathDB" id="FungiDB:PC110_g6561"/>
<dbReference type="EMBL" id="RCMI01000448">
    <property type="protein sequence ID" value="KAG2910292.1"/>
    <property type="molecule type" value="Genomic_DNA"/>
</dbReference>
<dbReference type="EMBL" id="RCMG01000474">
    <property type="protein sequence ID" value="KAG2853571.1"/>
    <property type="molecule type" value="Genomic_DNA"/>
</dbReference>
<reference evidence="2" key="2">
    <citation type="submission" date="2018-10" db="EMBL/GenBank/DDBJ databases">
        <title>Effector identification in a new, highly contiguous assembly of the strawberry crown rot pathogen Phytophthora cactorum.</title>
        <authorList>
            <person name="Armitage A.D."/>
            <person name="Nellist C.F."/>
            <person name="Bates H."/>
            <person name="Vickerstaff R.J."/>
            <person name="Harrison R.J."/>
        </authorList>
    </citation>
    <scope>NUCLEOTIDE SEQUENCE</scope>
    <source>
        <strain evidence="2">15-7</strain>
        <strain evidence="3">4032</strain>
        <strain evidence="4">4040</strain>
        <strain evidence="5">P415</strain>
        <strain evidence="6">P421</strain>
    </source>
</reference>
<dbReference type="Proteomes" id="UP000736787">
    <property type="component" value="Unassembled WGS sequence"/>
</dbReference>
<keyword evidence="8" id="KW-1185">Reference proteome</keyword>
<reference evidence="7 8" key="1">
    <citation type="submission" date="2018-01" db="EMBL/GenBank/DDBJ databases">
        <title>Draft genome of the strawberry crown rot pathogen Phytophthora cactorum.</title>
        <authorList>
            <person name="Armitage A.D."/>
            <person name="Lysoe E."/>
            <person name="Nellist C.F."/>
            <person name="Harrison R.J."/>
            <person name="Brurberg M.B."/>
        </authorList>
    </citation>
    <scope>NUCLEOTIDE SEQUENCE [LARGE SCALE GENOMIC DNA]</scope>
    <source>
        <strain evidence="7 8">10300</strain>
    </source>
</reference>
<comment type="caution">
    <text evidence="7">The sequence shown here is derived from an EMBL/GenBank/DDBJ whole genome shotgun (WGS) entry which is preliminary data.</text>
</comment>
<evidence type="ECO:0000313" key="6">
    <source>
        <dbReference type="EMBL" id="KAG3217257.1"/>
    </source>
</evidence>
<dbReference type="Proteomes" id="UP000735874">
    <property type="component" value="Unassembled WGS sequence"/>
</dbReference>
<dbReference type="EMBL" id="RCMK01000446">
    <property type="protein sequence ID" value="KAG2928279.1"/>
    <property type="molecule type" value="Genomic_DNA"/>
</dbReference>
<dbReference type="EMBL" id="RCML01000472">
    <property type="protein sequence ID" value="KAG2976103.1"/>
    <property type="molecule type" value="Genomic_DNA"/>
</dbReference>
<accession>A0A329SNJ3</accession>
<dbReference type="OrthoDB" id="128446at2759"/>
<evidence type="ECO:0000313" key="8">
    <source>
        <dbReference type="Proteomes" id="UP000251314"/>
    </source>
</evidence>
<name>A0A329SNJ3_9STRA</name>
<gene>
    <name evidence="7" type="ORF">PC110_g6561</name>
    <name evidence="2" type="ORF">PC113_g14050</name>
    <name evidence="3" type="ORF">PC115_g12942</name>
    <name evidence="4" type="ORF">PC117_g14342</name>
    <name evidence="5" type="ORF">PC118_g13580</name>
    <name evidence="6" type="ORF">PC129_g11906</name>
</gene>
<organism evidence="7 8">
    <name type="scientific">Phytophthora cactorum</name>
    <dbReference type="NCBI Taxonomy" id="29920"/>
    <lineage>
        <taxon>Eukaryota</taxon>
        <taxon>Sar</taxon>
        <taxon>Stramenopiles</taxon>
        <taxon>Oomycota</taxon>
        <taxon>Peronosporomycetes</taxon>
        <taxon>Peronosporales</taxon>
        <taxon>Peronosporaceae</taxon>
        <taxon>Phytophthora</taxon>
    </lineage>
</organism>
<dbReference type="Proteomes" id="UP000774804">
    <property type="component" value="Unassembled WGS sequence"/>
</dbReference>
<evidence type="ECO:0000313" key="7">
    <source>
        <dbReference type="EMBL" id="RAW37162.1"/>
    </source>
</evidence>
<evidence type="ECO:0000313" key="4">
    <source>
        <dbReference type="EMBL" id="KAG2928279.1"/>
    </source>
</evidence>
<evidence type="ECO:0000313" key="5">
    <source>
        <dbReference type="EMBL" id="KAG2976103.1"/>
    </source>
</evidence>